<evidence type="ECO:0000313" key="2">
    <source>
        <dbReference type="Proteomes" id="UP001159364"/>
    </source>
</evidence>
<reference evidence="1 2" key="1">
    <citation type="submission" date="2021-09" db="EMBL/GenBank/DDBJ databases">
        <title>Genomic insights and catalytic innovation underlie evolution of tropane alkaloids biosynthesis.</title>
        <authorList>
            <person name="Wang Y.-J."/>
            <person name="Tian T."/>
            <person name="Huang J.-P."/>
            <person name="Huang S.-X."/>
        </authorList>
    </citation>
    <scope>NUCLEOTIDE SEQUENCE [LARGE SCALE GENOMIC DNA]</scope>
    <source>
        <strain evidence="1">KIB-2018</strain>
        <tissue evidence="1">Leaf</tissue>
    </source>
</reference>
<comment type="caution">
    <text evidence="1">The sequence shown here is derived from an EMBL/GenBank/DDBJ whole genome shotgun (WGS) entry which is preliminary data.</text>
</comment>
<dbReference type="Pfam" id="PF14223">
    <property type="entry name" value="Retrotran_gag_2"/>
    <property type="match status" value="1"/>
</dbReference>
<accession>A0AAV8UBW8</accession>
<dbReference type="AlphaFoldDB" id="A0AAV8UBW8"/>
<gene>
    <name evidence="1" type="ORF">K2173_024171</name>
</gene>
<dbReference type="Proteomes" id="UP001159364">
    <property type="component" value="Linkage Group LG08"/>
</dbReference>
<proteinExistence type="predicted"/>
<protein>
    <recommendedName>
        <fullName evidence="3">DUF4219 domain-containing protein</fullName>
    </recommendedName>
</protein>
<evidence type="ECO:0008006" key="3">
    <source>
        <dbReference type="Google" id="ProtNLM"/>
    </source>
</evidence>
<dbReference type="EMBL" id="JAIWQS010000008">
    <property type="protein sequence ID" value="KAJ8900055.1"/>
    <property type="molecule type" value="Genomic_DNA"/>
</dbReference>
<evidence type="ECO:0000313" key="1">
    <source>
        <dbReference type="EMBL" id="KAJ8900055.1"/>
    </source>
</evidence>
<sequence length="209" mass="23434">MVFDMPHISPIPDVPLLTMDQNHSAADPENKSSYEDWSKRMKTYLSKQGLWDIIEGSSEPEENEIDYETWTKRNDVALHAIRISCNPSVREQIQGISSAKIAWDYLAKMDQKHATAIHPNDSSGLILCQPSNLTKAPSQTPFAPAGVCSEGLPELGSKPIANFTSNMAVSQDEERRVTMPMLQALMDEVDSLREWLKEIDEKVDSLAFN</sequence>
<keyword evidence="2" id="KW-1185">Reference proteome</keyword>
<name>A0AAV8UBW8_9ROSI</name>
<organism evidence="1 2">
    <name type="scientific">Erythroxylum novogranatense</name>
    <dbReference type="NCBI Taxonomy" id="1862640"/>
    <lineage>
        <taxon>Eukaryota</taxon>
        <taxon>Viridiplantae</taxon>
        <taxon>Streptophyta</taxon>
        <taxon>Embryophyta</taxon>
        <taxon>Tracheophyta</taxon>
        <taxon>Spermatophyta</taxon>
        <taxon>Magnoliopsida</taxon>
        <taxon>eudicotyledons</taxon>
        <taxon>Gunneridae</taxon>
        <taxon>Pentapetalae</taxon>
        <taxon>rosids</taxon>
        <taxon>fabids</taxon>
        <taxon>Malpighiales</taxon>
        <taxon>Erythroxylaceae</taxon>
        <taxon>Erythroxylum</taxon>
    </lineage>
</organism>